<comment type="caution">
    <text evidence="2">The sequence shown here is derived from an EMBL/GenBank/DDBJ whole genome shotgun (WGS) entry which is preliminary data.</text>
</comment>
<evidence type="ECO:0000256" key="1">
    <source>
        <dbReference type="SAM" id="Phobius"/>
    </source>
</evidence>
<keyword evidence="1" id="KW-0812">Transmembrane</keyword>
<reference evidence="2" key="2">
    <citation type="journal article" date="2021" name="Mar. Drugs">
        <title>Genome Reduction and Secondary Metabolism of the Marine Sponge-Associated Cyanobacterium Leptothoe.</title>
        <authorList>
            <person name="Konstantinou D."/>
            <person name="Popin R.V."/>
            <person name="Fewer D.P."/>
            <person name="Sivonen K."/>
            <person name="Gkelis S."/>
        </authorList>
    </citation>
    <scope>NUCLEOTIDE SEQUENCE</scope>
    <source>
        <strain evidence="2">TAU-MAC 1115</strain>
    </source>
</reference>
<evidence type="ECO:0000313" key="3">
    <source>
        <dbReference type="Proteomes" id="UP000717364"/>
    </source>
</evidence>
<dbReference type="EMBL" id="JADOES010000068">
    <property type="protein sequence ID" value="MBT9317968.1"/>
    <property type="molecule type" value="Genomic_DNA"/>
</dbReference>
<name>A0A947GME5_9CYAN</name>
<keyword evidence="1" id="KW-0472">Membrane</keyword>
<protein>
    <submittedName>
        <fullName evidence="2">Uncharacterized protein</fullName>
    </submittedName>
</protein>
<gene>
    <name evidence="2" type="ORF">IXB50_21355</name>
</gene>
<organism evidence="2 3">
    <name type="scientific">Leptothoe spongobia TAU-MAC 1115</name>
    <dbReference type="NCBI Taxonomy" id="1967444"/>
    <lineage>
        <taxon>Bacteria</taxon>
        <taxon>Bacillati</taxon>
        <taxon>Cyanobacteriota</taxon>
        <taxon>Cyanophyceae</taxon>
        <taxon>Nodosilineales</taxon>
        <taxon>Cymatolegaceae</taxon>
        <taxon>Leptothoe</taxon>
        <taxon>Leptothoe spongobia</taxon>
    </lineage>
</organism>
<keyword evidence="1" id="KW-1133">Transmembrane helix</keyword>
<feature type="transmembrane region" description="Helical" evidence="1">
    <location>
        <begin position="39"/>
        <end position="59"/>
    </location>
</feature>
<accession>A0A947GME5</accession>
<reference evidence="2" key="1">
    <citation type="submission" date="2020-11" db="EMBL/GenBank/DDBJ databases">
        <authorList>
            <person name="Konstantinou D."/>
            <person name="Gkelis S."/>
            <person name="Popin R."/>
            <person name="Fewer D."/>
            <person name="Sivonen K."/>
        </authorList>
    </citation>
    <scope>NUCLEOTIDE SEQUENCE</scope>
    <source>
        <strain evidence="2">TAU-MAC 1115</strain>
    </source>
</reference>
<sequence>MQTKGPFFKAFAIAVPFFIFHLVPILGTANADTSYDAGYVTGQVMANHLIAAIITGLLGKFAYKNSSWLKTTLIYFAVVMPIIFLQHLGNS</sequence>
<dbReference type="AlphaFoldDB" id="A0A947GME5"/>
<dbReference type="Proteomes" id="UP000717364">
    <property type="component" value="Unassembled WGS sequence"/>
</dbReference>
<dbReference type="RefSeq" id="WP_215611030.1">
    <property type="nucleotide sequence ID" value="NZ_JADOES010000068.1"/>
</dbReference>
<feature type="transmembrane region" description="Helical" evidence="1">
    <location>
        <begin position="71"/>
        <end position="89"/>
    </location>
</feature>
<feature type="transmembrane region" description="Helical" evidence="1">
    <location>
        <begin position="7"/>
        <end position="27"/>
    </location>
</feature>
<evidence type="ECO:0000313" key="2">
    <source>
        <dbReference type="EMBL" id="MBT9317968.1"/>
    </source>
</evidence>
<proteinExistence type="predicted"/>
<keyword evidence="3" id="KW-1185">Reference proteome</keyword>